<reference evidence="1" key="1">
    <citation type="submission" date="2018-05" db="EMBL/GenBank/DDBJ databases">
        <authorList>
            <person name="Lanie J.A."/>
            <person name="Ng W.-L."/>
            <person name="Kazmierczak K.M."/>
            <person name="Andrzejewski T.M."/>
            <person name="Davidsen T.M."/>
            <person name="Wayne K.J."/>
            <person name="Tettelin H."/>
            <person name="Glass J.I."/>
            <person name="Rusch D."/>
            <person name="Podicherti R."/>
            <person name="Tsui H.-C.T."/>
            <person name="Winkler M.E."/>
        </authorList>
    </citation>
    <scope>NUCLEOTIDE SEQUENCE</scope>
</reference>
<proteinExistence type="predicted"/>
<gene>
    <name evidence="1" type="ORF">METZ01_LOCUS190961</name>
</gene>
<name>A0A382DKH0_9ZZZZ</name>
<organism evidence="1">
    <name type="scientific">marine metagenome</name>
    <dbReference type="NCBI Taxonomy" id="408172"/>
    <lineage>
        <taxon>unclassified sequences</taxon>
        <taxon>metagenomes</taxon>
        <taxon>ecological metagenomes</taxon>
    </lineage>
</organism>
<dbReference type="AlphaFoldDB" id="A0A382DKH0"/>
<dbReference type="EMBL" id="UINC01039514">
    <property type="protein sequence ID" value="SVB38107.1"/>
    <property type="molecule type" value="Genomic_DNA"/>
</dbReference>
<protein>
    <submittedName>
        <fullName evidence="1">Uncharacterized protein</fullName>
    </submittedName>
</protein>
<accession>A0A382DKH0</accession>
<sequence>MTWTWNDTDPIEQIEDLAADTLLDFVLRLAETGDEEGYFSREIEMNLVWREADAQVAFAKKGRETEEISKRLYAVRDHVYDAHYLVGSRQGVKAAKKIQDVIRTLYGIEP</sequence>
<evidence type="ECO:0000313" key="1">
    <source>
        <dbReference type="EMBL" id="SVB38107.1"/>
    </source>
</evidence>